<evidence type="ECO:0000256" key="2">
    <source>
        <dbReference type="ARBA" id="ARBA00023125"/>
    </source>
</evidence>
<proteinExistence type="predicted"/>
<dbReference type="InterPro" id="IPR046335">
    <property type="entry name" value="LacI/GalR-like_sensor"/>
</dbReference>
<comment type="caution">
    <text evidence="5">The sequence shown here is derived from an EMBL/GenBank/DDBJ whole genome shotgun (WGS) entry which is preliminary data.</text>
</comment>
<evidence type="ECO:0000313" key="5">
    <source>
        <dbReference type="EMBL" id="GAI96993.1"/>
    </source>
</evidence>
<dbReference type="PANTHER" id="PTHR30146">
    <property type="entry name" value="LACI-RELATED TRANSCRIPTIONAL REPRESSOR"/>
    <property type="match status" value="1"/>
</dbReference>
<feature type="domain" description="Transcriptional regulator LacI/GalR-like sensor" evidence="4">
    <location>
        <begin position="1"/>
        <end position="93"/>
    </location>
</feature>
<feature type="non-terminal residue" evidence="5">
    <location>
        <position position="1"/>
    </location>
</feature>
<name>X1SVN6_9ZZZZ</name>
<dbReference type="Pfam" id="PF13377">
    <property type="entry name" value="Peripla_BP_3"/>
    <property type="match status" value="1"/>
</dbReference>
<reference evidence="5" key="1">
    <citation type="journal article" date="2014" name="Front. Microbiol.">
        <title>High frequency of phylogenetically diverse reductive dehalogenase-homologous genes in deep subseafloor sedimentary metagenomes.</title>
        <authorList>
            <person name="Kawai M."/>
            <person name="Futagami T."/>
            <person name="Toyoda A."/>
            <person name="Takaki Y."/>
            <person name="Nishi S."/>
            <person name="Hori S."/>
            <person name="Arai W."/>
            <person name="Tsubouchi T."/>
            <person name="Morono Y."/>
            <person name="Uchiyama I."/>
            <person name="Ito T."/>
            <person name="Fujiyama A."/>
            <person name="Inagaki F."/>
            <person name="Takami H."/>
        </authorList>
    </citation>
    <scope>NUCLEOTIDE SEQUENCE</scope>
    <source>
        <strain evidence="5">Expedition CK06-06</strain>
    </source>
</reference>
<dbReference type="GO" id="GO:0000976">
    <property type="term" value="F:transcription cis-regulatory region binding"/>
    <property type="evidence" value="ECO:0007669"/>
    <property type="project" value="TreeGrafter"/>
</dbReference>
<dbReference type="SUPFAM" id="SSF53822">
    <property type="entry name" value="Periplasmic binding protein-like I"/>
    <property type="match status" value="1"/>
</dbReference>
<dbReference type="AlphaFoldDB" id="X1SVN6"/>
<evidence type="ECO:0000256" key="1">
    <source>
        <dbReference type="ARBA" id="ARBA00023015"/>
    </source>
</evidence>
<keyword evidence="2" id="KW-0238">DNA-binding</keyword>
<accession>X1SVN6</accession>
<dbReference type="PANTHER" id="PTHR30146:SF109">
    <property type="entry name" value="HTH-TYPE TRANSCRIPTIONAL REGULATOR GALS"/>
    <property type="match status" value="1"/>
</dbReference>
<organism evidence="5">
    <name type="scientific">marine sediment metagenome</name>
    <dbReference type="NCBI Taxonomy" id="412755"/>
    <lineage>
        <taxon>unclassified sequences</taxon>
        <taxon>metagenomes</taxon>
        <taxon>ecological metagenomes</taxon>
    </lineage>
</organism>
<keyword evidence="1" id="KW-0805">Transcription regulation</keyword>
<dbReference type="GO" id="GO:0003700">
    <property type="term" value="F:DNA-binding transcription factor activity"/>
    <property type="evidence" value="ECO:0007669"/>
    <property type="project" value="TreeGrafter"/>
</dbReference>
<evidence type="ECO:0000256" key="3">
    <source>
        <dbReference type="ARBA" id="ARBA00023163"/>
    </source>
</evidence>
<gene>
    <name evidence="5" type="ORF">S12H4_40919</name>
</gene>
<evidence type="ECO:0000259" key="4">
    <source>
        <dbReference type="Pfam" id="PF13377"/>
    </source>
</evidence>
<keyword evidence="3" id="KW-0804">Transcription</keyword>
<dbReference type="InterPro" id="IPR028082">
    <property type="entry name" value="Peripla_BP_I"/>
</dbReference>
<dbReference type="Gene3D" id="3.40.50.2300">
    <property type="match status" value="1"/>
</dbReference>
<dbReference type="EMBL" id="BARW01024884">
    <property type="protein sequence ID" value="GAI96993.1"/>
    <property type="molecule type" value="Genomic_DNA"/>
</dbReference>
<protein>
    <recommendedName>
        <fullName evidence="4">Transcriptional regulator LacI/GalR-like sensor domain-containing protein</fullName>
    </recommendedName>
</protein>
<sequence length="93" mass="10315">PTAIVAGNDLVLREILSYLKKQKISIPGEVAIVSIDDVAYTEFYEPSITTIGQPIQQMGIKTAELLLNRITNSDQAPYITYRFAPELIVRSSC</sequence>